<organism evidence="2 3">
    <name type="scientific">Micractinium conductrix</name>
    <dbReference type="NCBI Taxonomy" id="554055"/>
    <lineage>
        <taxon>Eukaryota</taxon>
        <taxon>Viridiplantae</taxon>
        <taxon>Chlorophyta</taxon>
        <taxon>core chlorophytes</taxon>
        <taxon>Trebouxiophyceae</taxon>
        <taxon>Chlorellales</taxon>
        <taxon>Chlorellaceae</taxon>
        <taxon>Chlorella clade</taxon>
        <taxon>Micractinium</taxon>
    </lineage>
</organism>
<evidence type="ECO:0000256" key="1">
    <source>
        <dbReference type="SAM" id="SignalP"/>
    </source>
</evidence>
<accession>A0A2P6V7U1</accession>
<proteinExistence type="predicted"/>
<dbReference type="AlphaFoldDB" id="A0A2P6V7U1"/>
<reference evidence="2 3" key="1">
    <citation type="journal article" date="2018" name="Plant J.">
        <title>Genome sequences of Chlorella sorokiniana UTEX 1602 and Micractinium conductrix SAG 241.80: implications to maltose excretion by a green alga.</title>
        <authorList>
            <person name="Arriola M.B."/>
            <person name="Velmurugan N."/>
            <person name="Zhang Y."/>
            <person name="Plunkett M.H."/>
            <person name="Hondzo H."/>
            <person name="Barney B.M."/>
        </authorList>
    </citation>
    <scope>NUCLEOTIDE SEQUENCE [LARGE SCALE GENOMIC DNA]</scope>
    <source>
        <strain evidence="2 3">SAG 241.80</strain>
    </source>
</reference>
<feature type="signal peptide" evidence="1">
    <location>
        <begin position="1"/>
        <end position="21"/>
    </location>
</feature>
<evidence type="ECO:0000313" key="2">
    <source>
        <dbReference type="EMBL" id="PSC70148.1"/>
    </source>
</evidence>
<keyword evidence="1" id="KW-0732">Signal</keyword>
<name>A0A2P6V7U1_9CHLO</name>
<sequence>MRPTAAAVRAAVISGCMGALALLLRDGAPPVEPLPPGTVLVLPSGGAAAGAGSAPAYTCPLLTLLHAQEGRDELHVDSLAVAEQLAEAGYRPAVYADVLVRAAGEEEARLLPRFDPLLGDAGLGAAGSGRFVCLAAARTPWRPATAARFPPAVQRAARAFLLAARRSASDSAPCLAALARMPAQLHEEILGRAACPLSEVAGVPWGAAAAWLAGWEACPSSGA</sequence>
<comment type="caution">
    <text evidence="2">The sequence shown here is derived from an EMBL/GenBank/DDBJ whole genome shotgun (WGS) entry which is preliminary data.</text>
</comment>
<dbReference type="EMBL" id="LHPF02000021">
    <property type="protein sequence ID" value="PSC70148.1"/>
    <property type="molecule type" value="Genomic_DNA"/>
</dbReference>
<feature type="chain" id="PRO_5015115023" evidence="1">
    <location>
        <begin position="22"/>
        <end position="223"/>
    </location>
</feature>
<protein>
    <submittedName>
        <fullName evidence="2">Histone H5 isoform X1</fullName>
    </submittedName>
</protein>
<evidence type="ECO:0000313" key="3">
    <source>
        <dbReference type="Proteomes" id="UP000239649"/>
    </source>
</evidence>
<gene>
    <name evidence="2" type="ORF">C2E20_6329</name>
</gene>
<keyword evidence="3" id="KW-1185">Reference proteome</keyword>
<dbReference type="Proteomes" id="UP000239649">
    <property type="component" value="Unassembled WGS sequence"/>
</dbReference>